<reference evidence="1 2" key="1">
    <citation type="submission" date="2023-07" db="EMBL/GenBank/DDBJ databases">
        <title>Comparative genomics of wheat-associated soil bacteria to identify genetic determinants of phenazine resistance.</title>
        <authorList>
            <person name="Mouncey N."/>
        </authorList>
    </citation>
    <scope>NUCLEOTIDE SEQUENCE [LARGE SCALE GENOMIC DNA]</scope>
    <source>
        <strain evidence="1 2">W2I16</strain>
    </source>
</reference>
<keyword evidence="2" id="KW-1185">Reference proteome</keyword>
<dbReference type="EMBL" id="JAUSZS010000006">
    <property type="protein sequence ID" value="MDQ0935190.1"/>
    <property type="molecule type" value="Genomic_DNA"/>
</dbReference>
<accession>A0ABU0RW95</accession>
<organism evidence="1 2">
    <name type="scientific">Streptomyces turgidiscabies</name>
    <dbReference type="NCBI Taxonomy" id="85558"/>
    <lineage>
        <taxon>Bacteria</taxon>
        <taxon>Bacillati</taxon>
        <taxon>Actinomycetota</taxon>
        <taxon>Actinomycetes</taxon>
        <taxon>Kitasatosporales</taxon>
        <taxon>Streptomycetaceae</taxon>
        <taxon>Streptomyces</taxon>
    </lineage>
</organism>
<comment type="caution">
    <text evidence="1">The sequence shown here is derived from an EMBL/GenBank/DDBJ whole genome shotgun (WGS) entry which is preliminary data.</text>
</comment>
<proteinExistence type="predicted"/>
<sequence length="68" mass="7605">MFTPEEQAALAAHAAALNLSANEYIRQTVADRALSWHREQDAFRAIAQRRGCTVEELLQRGSFSDDSL</sequence>
<protein>
    <submittedName>
        <fullName evidence="1">Uncharacterized protein</fullName>
    </submittedName>
</protein>
<gene>
    <name evidence="1" type="ORF">QFZ49_005161</name>
</gene>
<dbReference type="Proteomes" id="UP001223072">
    <property type="component" value="Unassembled WGS sequence"/>
</dbReference>
<evidence type="ECO:0000313" key="1">
    <source>
        <dbReference type="EMBL" id="MDQ0935190.1"/>
    </source>
</evidence>
<name>A0ABU0RW95_9ACTN</name>
<dbReference type="RefSeq" id="WP_307628792.1">
    <property type="nucleotide sequence ID" value="NZ_JAUSZS010000006.1"/>
</dbReference>
<evidence type="ECO:0000313" key="2">
    <source>
        <dbReference type="Proteomes" id="UP001223072"/>
    </source>
</evidence>